<dbReference type="PANTHER" id="PTHR43133">
    <property type="entry name" value="RNA POLYMERASE ECF-TYPE SIGMA FACTO"/>
    <property type="match status" value="1"/>
</dbReference>
<dbReference type="InterPro" id="IPR013324">
    <property type="entry name" value="RNA_pol_sigma_r3/r4-like"/>
</dbReference>
<evidence type="ECO:0000256" key="3">
    <source>
        <dbReference type="ARBA" id="ARBA00023082"/>
    </source>
</evidence>
<evidence type="ECO:0000313" key="8">
    <source>
        <dbReference type="Proteomes" id="UP001501710"/>
    </source>
</evidence>
<dbReference type="InterPro" id="IPR007627">
    <property type="entry name" value="RNA_pol_sigma70_r2"/>
</dbReference>
<accession>A0ABP8C0P0</accession>
<evidence type="ECO:0000259" key="5">
    <source>
        <dbReference type="Pfam" id="PF04542"/>
    </source>
</evidence>
<keyword evidence="8" id="KW-1185">Reference proteome</keyword>
<evidence type="ECO:0000256" key="4">
    <source>
        <dbReference type="ARBA" id="ARBA00023163"/>
    </source>
</evidence>
<dbReference type="PANTHER" id="PTHR43133:SF25">
    <property type="entry name" value="RNA POLYMERASE SIGMA FACTOR RFAY-RELATED"/>
    <property type="match status" value="1"/>
</dbReference>
<comment type="similarity">
    <text evidence="1">Belongs to the sigma-70 factor family. ECF subfamily.</text>
</comment>
<evidence type="ECO:0000256" key="1">
    <source>
        <dbReference type="ARBA" id="ARBA00010641"/>
    </source>
</evidence>
<sequence length="169" mass="18955">MYAANRARILGYALRRTTDTHDAADVLAETFLTAWRRLDDVPPGEQARLWLYGVARRVLANHHRGERRRSALAADLGSKLHTDFVDVSSPEREFSHVAAAFRSLPETDRELLSLVGWEGLDHGEIATVLGCSRNAVRIRLHRARRRFARALERTDAAPLPATVPNGERA</sequence>
<dbReference type="SUPFAM" id="SSF88659">
    <property type="entry name" value="Sigma3 and sigma4 domains of RNA polymerase sigma factors"/>
    <property type="match status" value="1"/>
</dbReference>
<proteinExistence type="inferred from homology"/>
<dbReference type="Pfam" id="PF04542">
    <property type="entry name" value="Sigma70_r2"/>
    <property type="match status" value="1"/>
</dbReference>
<dbReference type="InterPro" id="IPR039425">
    <property type="entry name" value="RNA_pol_sigma-70-like"/>
</dbReference>
<gene>
    <name evidence="7" type="ORF">GCM10022254_29410</name>
</gene>
<dbReference type="InterPro" id="IPR013249">
    <property type="entry name" value="RNA_pol_sigma70_r4_t2"/>
</dbReference>
<evidence type="ECO:0000259" key="6">
    <source>
        <dbReference type="Pfam" id="PF08281"/>
    </source>
</evidence>
<comment type="caution">
    <text evidence="7">The sequence shown here is derived from an EMBL/GenBank/DDBJ whole genome shotgun (WGS) entry which is preliminary data.</text>
</comment>
<evidence type="ECO:0000313" key="7">
    <source>
        <dbReference type="EMBL" id="GAA4231649.1"/>
    </source>
</evidence>
<dbReference type="Proteomes" id="UP001501710">
    <property type="component" value="Unassembled WGS sequence"/>
</dbReference>
<organism evidence="7 8">
    <name type="scientific">Actinomadura meridiana</name>
    <dbReference type="NCBI Taxonomy" id="559626"/>
    <lineage>
        <taxon>Bacteria</taxon>
        <taxon>Bacillati</taxon>
        <taxon>Actinomycetota</taxon>
        <taxon>Actinomycetes</taxon>
        <taxon>Streptosporangiales</taxon>
        <taxon>Thermomonosporaceae</taxon>
        <taxon>Actinomadura</taxon>
    </lineage>
</organism>
<feature type="domain" description="RNA polymerase sigma factor 70 region 4 type 2" evidence="6">
    <location>
        <begin position="99"/>
        <end position="146"/>
    </location>
</feature>
<evidence type="ECO:0000256" key="2">
    <source>
        <dbReference type="ARBA" id="ARBA00023015"/>
    </source>
</evidence>
<dbReference type="EMBL" id="BAABAS010000006">
    <property type="protein sequence ID" value="GAA4231649.1"/>
    <property type="molecule type" value="Genomic_DNA"/>
</dbReference>
<dbReference type="InterPro" id="IPR014284">
    <property type="entry name" value="RNA_pol_sigma-70_dom"/>
</dbReference>
<feature type="domain" description="RNA polymerase sigma-70 region 2" evidence="5">
    <location>
        <begin position="1"/>
        <end position="69"/>
    </location>
</feature>
<dbReference type="Gene3D" id="1.10.1740.10">
    <property type="match status" value="1"/>
</dbReference>
<dbReference type="Gene3D" id="1.10.10.10">
    <property type="entry name" value="Winged helix-like DNA-binding domain superfamily/Winged helix DNA-binding domain"/>
    <property type="match status" value="1"/>
</dbReference>
<keyword evidence="4" id="KW-0804">Transcription</keyword>
<dbReference type="SUPFAM" id="SSF88946">
    <property type="entry name" value="Sigma2 domain of RNA polymerase sigma factors"/>
    <property type="match status" value="1"/>
</dbReference>
<keyword evidence="3" id="KW-0731">Sigma factor</keyword>
<name>A0ABP8C0P0_9ACTN</name>
<keyword evidence="2" id="KW-0805">Transcription regulation</keyword>
<reference evidence="8" key="1">
    <citation type="journal article" date="2019" name="Int. J. Syst. Evol. Microbiol.">
        <title>The Global Catalogue of Microorganisms (GCM) 10K type strain sequencing project: providing services to taxonomists for standard genome sequencing and annotation.</title>
        <authorList>
            <consortium name="The Broad Institute Genomics Platform"/>
            <consortium name="The Broad Institute Genome Sequencing Center for Infectious Disease"/>
            <person name="Wu L."/>
            <person name="Ma J."/>
        </authorList>
    </citation>
    <scope>NUCLEOTIDE SEQUENCE [LARGE SCALE GENOMIC DNA]</scope>
    <source>
        <strain evidence="8">JCM 17440</strain>
    </source>
</reference>
<protein>
    <submittedName>
        <fullName evidence="7">Uncharacterized protein</fullName>
    </submittedName>
</protein>
<dbReference type="Pfam" id="PF08281">
    <property type="entry name" value="Sigma70_r4_2"/>
    <property type="match status" value="1"/>
</dbReference>
<dbReference type="InterPro" id="IPR013325">
    <property type="entry name" value="RNA_pol_sigma_r2"/>
</dbReference>
<dbReference type="RefSeq" id="WP_425548937.1">
    <property type="nucleotide sequence ID" value="NZ_BAABAS010000006.1"/>
</dbReference>
<dbReference type="InterPro" id="IPR036388">
    <property type="entry name" value="WH-like_DNA-bd_sf"/>
</dbReference>
<dbReference type="NCBIfam" id="TIGR02937">
    <property type="entry name" value="sigma70-ECF"/>
    <property type="match status" value="1"/>
</dbReference>